<protein>
    <submittedName>
        <fullName evidence="1">Uncharacterized protein</fullName>
    </submittedName>
</protein>
<dbReference type="KEGG" id="cmic:caldi_07160"/>
<evidence type="ECO:0000313" key="2">
    <source>
        <dbReference type="Proteomes" id="UP001163687"/>
    </source>
</evidence>
<keyword evidence="2" id="KW-1185">Reference proteome</keyword>
<evidence type="ECO:0000313" key="1">
    <source>
        <dbReference type="EMBL" id="BDG59626.1"/>
    </source>
</evidence>
<proteinExistence type="predicted"/>
<reference evidence="1" key="1">
    <citation type="submission" date="2022-03" db="EMBL/GenBank/DDBJ databases">
        <title>Complete genome sequence of Caldinitratiruptor microaerophilus.</title>
        <authorList>
            <person name="Mukaiyama R."/>
            <person name="Nishiyama T."/>
            <person name="Ueda K."/>
        </authorList>
    </citation>
    <scope>NUCLEOTIDE SEQUENCE</scope>
    <source>
        <strain evidence="1">JCM 16183</strain>
    </source>
</reference>
<dbReference type="AlphaFoldDB" id="A0AA35G5L0"/>
<sequence>MLMEVARICHGCGYVVRLELVSDPRYAERRANTLRARAQERRGQCPRCRSRDGEIVARPVPKGGGAA</sequence>
<dbReference type="RefSeq" id="WP_264843738.1">
    <property type="nucleotide sequence ID" value="NZ_AP025628.1"/>
</dbReference>
<dbReference type="EMBL" id="AP025628">
    <property type="protein sequence ID" value="BDG59626.1"/>
    <property type="molecule type" value="Genomic_DNA"/>
</dbReference>
<organism evidence="1 2">
    <name type="scientific">Caldinitratiruptor microaerophilus</name>
    <dbReference type="NCBI Taxonomy" id="671077"/>
    <lineage>
        <taxon>Bacteria</taxon>
        <taxon>Bacillati</taxon>
        <taxon>Bacillota</taxon>
        <taxon>Clostridia</taxon>
        <taxon>Eubacteriales</taxon>
        <taxon>Symbiobacteriaceae</taxon>
        <taxon>Caldinitratiruptor</taxon>
    </lineage>
</organism>
<dbReference type="Proteomes" id="UP001163687">
    <property type="component" value="Chromosome"/>
</dbReference>
<name>A0AA35G5L0_9FIRM</name>
<accession>A0AA35G5L0</accession>
<gene>
    <name evidence="1" type="ORF">caldi_07160</name>
</gene>